<sequence length="84" mass="9458">MYLHLGRDTVVNTKNIIAILDLESTSMSKSTRNFLKIVEEEGFVRNVSEEIPRTVVLCEIDGQSVVYITNISSKALAGRTERWA</sequence>
<evidence type="ECO:0000313" key="2">
    <source>
        <dbReference type="Proteomes" id="UP000806542"/>
    </source>
</evidence>
<protein>
    <submittedName>
        <fullName evidence="1">DUF370 domain-containing protein</fullName>
    </submittedName>
</protein>
<keyword evidence="2" id="KW-1185">Reference proteome</keyword>
<dbReference type="RefSeq" id="WP_226391699.1">
    <property type="nucleotide sequence ID" value="NZ_JADCKB010000002.1"/>
</dbReference>
<reference evidence="1" key="1">
    <citation type="submission" date="2020-10" db="EMBL/GenBank/DDBJ databases">
        <title>ChiBAC.</title>
        <authorList>
            <person name="Zenner C."/>
            <person name="Hitch T.C.A."/>
            <person name="Clavel T."/>
        </authorList>
    </citation>
    <scope>NUCLEOTIDE SEQUENCE</scope>
    <source>
        <strain evidence="1">DSM 107454</strain>
    </source>
</reference>
<organism evidence="1 2">
    <name type="scientific">Ructibacterium gallinarum</name>
    <dbReference type="NCBI Taxonomy" id="2779355"/>
    <lineage>
        <taxon>Bacteria</taxon>
        <taxon>Bacillati</taxon>
        <taxon>Bacillota</taxon>
        <taxon>Clostridia</taxon>
        <taxon>Eubacteriales</taxon>
        <taxon>Oscillospiraceae</taxon>
        <taxon>Ructibacterium</taxon>
    </lineage>
</organism>
<comment type="caution">
    <text evidence="1">The sequence shown here is derived from an EMBL/GenBank/DDBJ whole genome shotgun (WGS) entry which is preliminary data.</text>
</comment>
<dbReference type="AlphaFoldDB" id="A0A9D5LWP9"/>
<evidence type="ECO:0000313" key="1">
    <source>
        <dbReference type="EMBL" id="MBE5039136.1"/>
    </source>
</evidence>
<dbReference type="EMBL" id="JADCKB010000002">
    <property type="protein sequence ID" value="MBE5039136.1"/>
    <property type="molecule type" value="Genomic_DNA"/>
</dbReference>
<dbReference type="NCBIfam" id="NF046065">
    <property type="entry name" value="MtxRegRemB"/>
    <property type="match status" value="1"/>
</dbReference>
<gene>
    <name evidence="1" type="ORF">INF28_01455</name>
</gene>
<accession>A0A9D5LWP9</accession>
<dbReference type="Proteomes" id="UP000806542">
    <property type="component" value="Unassembled WGS sequence"/>
</dbReference>
<proteinExistence type="predicted"/>
<name>A0A9D5LWP9_9FIRM</name>